<feature type="region of interest" description="Disordered" evidence="1">
    <location>
        <begin position="1"/>
        <end position="85"/>
    </location>
</feature>
<organism evidence="2">
    <name type="scientific">marine sediment metagenome</name>
    <dbReference type="NCBI Taxonomy" id="412755"/>
    <lineage>
        <taxon>unclassified sequences</taxon>
        <taxon>metagenomes</taxon>
        <taxon>ecological metagenomes</taxon>
    </lineage>
</organism>
<evidence type="ECO:0000313" key="2">
    <source>
        <dbReference type="EMBL" id="KKK54549.1"/>
    </source>
</evidence>
<accession>A0A0F8YK64</accession>
<feature type="non-terminal residue" evidence="2">
    <location>
        <position position="169"/>
    </location>
</feature>
<dbReference type="AlphaFoldDB" id="A0A0F8YK64"/>
<comment type="caution">
    <text evidence="2">The sequence shown here is derived from an EMBL/GenBank/DDBJ whole genome shotgun (WGS) entry which is preliminary data.</text>
</comment>
<sequence>MADAGSAETSAAEVTVEELDLLSALDTGDDKKGGDDKGGDDKSNGADGTAADKKEADADGADDKGGKGTGADDDEPKWFEETITDESLRKIAGEFEDQDSLMEAMGGLQKAFGVEPVKDWRKGIEDEKLREHAGRFTSPADAVKHHLELRQKLSSALIPPGKGASKEDK</sequence>
<evidence type="ECO:0000256" key="1">
    <source>
        <dbReference type="SAM" id="MobiDB-lite"/>
    </source>
</evidence>
<reference evidence="2" key="1">
    <citation type="journal article" date="2015" name="Nature">
        <title>Complex archaea that bridge the gap between prokaryotes and eukaryotes.</title>
        <authorList>
            <person name="Spang A."/>
            <person name="Saw J.H."/>
            <person name="Jorgensen S.L."/>
            <person name="Zaremba-Niedzwiedzka K."/>
            <person name="Martijn J."/>
            <person name="Lind A.E."/>
            <person name="van Eijk R."/>
            <person name="Schleper C."/>
            <person name="Guy L."/>
            <person name="Ettema T.J."/>
        </authorList>
    </citation>
    <scope>NUCLEOTIDE SEQUENCE</scope>
</reference>
<feature type="compositionally biased region" description="Basic and acidic residues" evidence="1">
    <location>
        <begin position="76"/>
        <end position="85"/>
    </location>
</feature>
<dbReference type="EMBL" id="LAZR01065939">
    <property type="protein sequence ID" value="KKK54549.1"/>
    <property type="molecule type" value="Genomic_DNA"/>
</dbReference>
<feature type="compositionally biased region" description="Low complexity" evidence="1">
    <location>
        <begin position="1"/>
        <end position="14"/>
    </location>
</feature>
<gene>
    <name evidence="2" type="ORF">LCGC14_3083610</name>
</gene>
<name>A0A0F8YK64_9ZZZZ</name>
<feature type="compositionally biased region" description="Basic and acidic residues" evidence="1">
    <location>
        <begin position="28"/>
        <end position="66"/>
    </location>
</feature>
<protein>
    <submittedName>
        <fullName evidence="2">Uncharacterized protein</fullName>
    </submittedName>
</protein>
<proteinExistence type="predicted"/>